<name>A0A7J7KKC6_BUGNE</name>
<reference evidence="2" key="1">
    <citation type="submission" date="2020-06" db="EMBL/GenBank/DDBJ databases">
        <title>Draft genome of Bugula neritina, a colonial animal packing powerful symbionts and potential medicines.</title>
        <authorList>
            <person name="Rayko M."/>
        </authorList>
    </citation>
    <scope>NUCLEOTIDE SEQUENCE [LARGE SCALE GENOMIC DNA]</scope>
    <source>
        <strain evidence="2">Kwan_BN1</strain>
    </source>
</reference>
<evidence type="ECO:0000313" key="3">
    <source>
        <dbReference type="Proteomes" id="UP000593567"/>
    </source>
</evidence>
<sequence length="112" mass="12863">MFPEVGVRKGDIVLHEDDITGIQSLYGPPNGKTIVDENDNTLQPSKPSNFTPTMLFSVQPKPSRSSKDKHSNNKISRLKKCQKFVGKRKKKCRKNKFLQKRKLKALRTRILQ</sequence>
<keyword evidence="3" id="KW-1185">Reference proteome</keyword>
<evidence type="ECO:0000256" key="1">
    <source>
        <dbReference type="SAM" id="MobiDB-lite"/>
    </source>
</evidence>
<feature type="compositionally biased region" description="Basic residues" evidence="1">
    <location>
        <begin position="76"/>
        <end position="98"/>
    </location>
</feature>
<dbReference type="Proteomes" id="UP000593567">
    <property type="component" value="Unassembled WGS sequence"/>
</dbReference>
<accession>A0A7J7KKC6</accession>
<dbReference type="OrthoDB" id="406838at2759"/>
<dbReference type="AlphaFoldDB" id="A0A7J7KKC6"/>
<comment type="caution">
    <text evidence="2">The sequence shown here is derived from an EMBL/GenBank/DDBJ whole genome shotgun (WGS) entry which is preliminary data.</text>
</comment>
<evidence type="ECO:0000313" key="2">
    <source>
        <dbReference type="EMBL" id="KAF6038717.1"/>
    </source>
</evidence>
<organism evidence="2 3">
    <name type="scientific">Bugula neritina</name>
    <name type="common">Brown bryozoan</name>
    <name type="synonym">Sertularia neritina</name>
    <dbReference type="NCBI Taxonomy" id="10212"/>
    <lineage>
        <taxon>Eukaryota</taxon>
        <taxon>Metazoa</taxon>
        <taxon>Spiralia</taxon>
        <taxon>Lophotrochozoa</taxon>
        <taxon>Bryozoa</taxon>
        <taxon>Gymnolaemata</taxon>
        <taxon>Cheilostomatida</taxon>
        <taxon>Flustrina</taxon>
        <taxon>Buguloidea</taxon>
        <taxon>Bugulidae</taxon>
        <taxon>Bugula</taxon>
    </lineage>
</organism>
<feature type="region of interest" description="Disordered" evidence="1">
    <location>
        <begin position="57"/>
        <end position="98"/>
    </location>
</feature>
<dbReference type="EMBL" id="VXIV02000368">
    <property type="protein sequence ID" value="KAF6038717.1"/>
    <property type="molecule type" value="Genomic_DNA"/>
</dbReference>
<protein>
    <submittedName>
        <fullName evidence="2">Uncharacterized protein</fullName>
    </submittedName>
</protein>
<gene>
    <name evidence="2" type="ORF">EB796_002973</name>
</gene>
<proteinExistence type="predicted"/>